<sequence length="38" mass="4280">MIIPMNSFSFVLVGIHLLPWSKDSVDLFSFIVTGQLNL</sequence>
<dbReference type="AlphaFoldDB" id="A0A1Q8R079"/>
<protein>
    <submittedName>
        <fullName evidence="1">Uncharacterized protein</fullName>
    </submittedName>
</protein>
<accession>A0A1Q8R079</accession>
<keyword evidence="2" id="KW-1185">Reference proteome</keyword>
<gene>
    <name evidence="1" type="ORF">DSOL_1133</name>
</gene>
<dbReference type="EMBL" id="MLBF01000005">
    <property type="protein sequence ID" value="OLN33022.1"/>
    <property type="molecule type" value="Genomic_DNA"/>
</dbReference>
<name>A0A1Q8R079_9FIRM</name>
<organism evidence="1 2">
    <name type="scientific">Desulfosporosinus metallidurans</name>
    <dbReference type="NCBI Taxonomy" id="1888891"/>
    <lineage>
        <taxon>Bacteria</taxon>
        <taxon>Bacillati</taxon>
        <taxon>Bacillota</taxon>
        <taxon>Clostridia</taxon>
        <taxon>Eubacteriales</taxon>
        <taxon>Desulfitobacteriaceae</taxon>
        <taxon>Desulfosporosinus</taxon>
    </lineage>
</organism>
<reference evidence="1 2" key="1">
    <citation type="submission" date="2016-09" db="EMBL/GenBank/DDBJ databases">
        <title>Complete genome of Desulfosporosinus sp. OL.</title>
        <authorList>
            <person name="Mardanov A."/>
            <person name="Beletsky A."/>
            <person name="Panova A."/>
            <person name="Karnachuk O."/>
            <person name="Ravin N."/>
        </authorList>
    </citation>
    <scope>NUCLEOTIDE SEQUENCE [LARGE SCALE GENOMIC DNA]</scope>
    <source>
        <strain evidence="1 2">OL</strain>
    </source>
</reference>
<dbReference type="Proteomes" id="UP000186102">
    <property type="component" value="Unassembled WGS sequence"/>
</dbReference>
<evidence type="ECO:0000313" key="1">
    <source>
        <dbReference type="EMBL" id="OLN33022.1"/>
    </source>
</evidence>
<evidence type="ECO:0000313" key="2">
    <source>
        <dbReference type="Proteomes" id="UP000186102"/>
    </source>
</evidence>
<proteinExistence type="predicted"/>
<comment type="caution">
    <text evidence="1">The sequence shown here is derived from an EMBL/GenBank/DDBJ whole genome shotgun (WGS) entry which is preliminary data.</text>
</comment>